<evidence type="ECO:0000256" key="1">
    <source>
        <dbReference type="SAM" id="MobiDB-lite"/>
    </source>
</evidence>
<dbReference type="RefSeq" id="WP_183878307.1">
    <property type="nucleotide sequence ID" value="NZ_JACHCE010000001.1"/>
</dbReference>
<protein>
    <submittedName>
        <fullName evidence="2">Uncharacterized protein</fullName>
    </submittedName>
</protein>
<feature type="compositionally biased region" description="Basic and acidic residues" evidence="1">
    <location>
        <begin position="44"/>
        <end position="56"/>
    </location>
</feature>
<dbReference type="AlphaFoldDB" id="A0A7W8ZI53"/>
<accession>A0A7W8ZI53</accession>
<name>A0A7W8ZI53_9SPHI</name>
<evidence type="ECO:0000313" key="2">
    <source>
        <dbReference type="EMBL" id="MBB5634469.1"/>
    </source>
</evidence>
<organism evidence="2 3">
    <name type="scientific">Pedobacter cryoconitis</name>
    <dbReference type="NCBI Taxonomy" id="188932"/>
    <lineage>
        <taxon>Bacteria</taxon>
        <taxon>Pseudomonadati</taxon>
        <taxon>Bacteroidota</taxon>
        <taxon>Sphingobacteriia</taxon>
        <taxon>Sphingobacteriales</taxon>
        <taxon>Sphingobacteriaceae</taxon>
        <taxon>Pedobacter</taxon>
    </lineage>
</organism>
<sequence length="56" mass="6316">MMKQIYNMDMNRLSDSFSRKSTLAAELEMSAGMVLTPQNSGEKPGIKKDRSSSQCW</sequence>
<feature type="region of interest" description="Disordered" evidence="1">
    <location>
        <begin position="32"/>
        <end position="56"/>
    </location>
</feature>
<gene>
    <name evidence="2" type="ORF">HDE68_000354</name>
</gene>
<proteinExistence type="predicted"/>
<dbReference type="Proteomes" id="UP000537204">
    <property type="component" value="Unassembled WGS sequence"/>
</dbReference>
<evidence type="ECO:0000313" key="3">
    <source>
        <dbReference type="Proteomes" id="UP000537204"/>
    </source>
</evidence>
<comment type="caution">
    <text evidence="2">The sequence shown here is derived from an EMBL/GenBank/DDBJ whole genome shotgun (WGS) entry which is preliminary data.</text>
</comment>
<dbReference type="EMBL" id="JACHCE010000001">
    <property type="protein sequence ID" value="MBB5634469.1"/>
    <property type="molecule type" value="Genomic_DNA"/>
</dbReference>
<reference evidence="2 3" key="1">
    <citation type="submission" date="2020-08" db="EMBL/GenBank/DDBJ databases">
        <title>Genomic Encyclopedia of Type Strains, Phase IV (KMG-V): Genome sequencing to study the core and pangenomes of soil and plant-associated prokaryotes.</title>
        <authorList>
            <person name="Whitman W."/>
        </authorList>
    </citation>
    <scope>NUCLEOTIDE SEQUENCE [LARGE SCALE GENOMIC DNA]</scope>
    <source>
        <strain evidence="2 3">S3M1</strain>
    </source>
</reference>